<dbReference type="SMART" id="SM00248">
    <property type="entry name" value="ANK"/>
    <property type="match status" value="16"/>
</dbReference>
<dbReference type="OrthoDB" id="548600at2759"/>
<dbReference type="SUPFAM" id="SSF48403">
    <property type="entry name" value="Ankyrin repeat"/>
    <property type="match status" value="3"/>
</dbReference>
<proteinExistence type="predicted"/>
<dbReference type="PROSITE" id="PS50297">
    <property type="entry name" value="ANK_REP_REGION"/>
    <property type="match status" value="12"/>
</dbReference>
<evidence type="ECO:0000256" key="3">
    <source>
        <dbReference type="PROSITE-ProRule" id="PRU00023"/>
    </source>
</evidence>
<dbReference type="Proteomes" id="UP000236333">
    <property type="component" value="Unassembled WGS sequence"/>
</dbReference>
<feature type="repeat" description="ANK" evidence="3">
    <location>
        <begin position="384"/>
        <end position="416"/>
    </location>
</feature>
<name>A0A2J7ZSR1_9CHLO</name>
<feature type="repeat" description="ANK" evidence="3">
    <location>
        <begin position="1188"/>
        <end position="1220"/>
    </location>
</feature>
<evidence type="ECO:0000256" key="1">
    <source>
        <dbReference type="ARBA" id="ARBA00022737"/>
    </source>
</evidence>
<feature type="region of interest" description="Disordered" evidence="4">
    <location>
        <begin position="16"/>
        <end position="68"/>
    </location>
</feature>
<dbReference type="Pfam" id="PF13637">
    <property type="entry name" value="Ank_4"/>
    <property type="match status" value="1"/>
</dbReference>
<sequence length="1292" mass="134601">MGAVVARPLGCGTTILAAPTASSAPQQRPPVRDPSAETNSVDPRPATSQPAQASTQSMPKRPAANAPSGAAALTDKACYLSYHVQDTGAERLGGDGTAARIQLHLQAQGYTVSASEAAREGLEAVPGCQVFVALCSPHYGSTELTSRECQLAGSRGKAILPLWHSGPYPPPPLQAVLSGLQRLPADSTPLVEADFEATMREVVARFRSGGCLAGGQQQQPASAAAPPPPPPDTQDAPAAPLVTAAAPSATAAAAAEAAGDGTSSGSHASSSASAAGARPAAPDEAAATALLSSAPPAISAAGDQRRRSSGQPMALPEPSSAPPVPAAALGPVELKLLKRGDLKLRPAESEDERALLAAAAKGALPEVKRLLASPTTNPNAQDEAGMTALLWACRKGHVKLVPVLLRAGAHVRAKTKLFARLVLGAAGRVGSPGWAASKRGGGVKGHRSGTGCVMVFAARFYAWLLKVAVVLSYHTHVPSYLPRYGIEFLVAPLWAVIRLMHVTANLTLTVSPAMVDELVANKVVDHRHQIEGRTGMVDVLLAAGADVAATTATSDSTALLLASQEGVKDVVEALLGAGADVSAKNADGWTALHSASHRGHTEVVKVLLGAGTAVEARSKNGWTALHWASREGHKKVVEALLRAGADRAATTTPGGRTPLSLATEQGKVEVAALLQPDVGPAKPPKQKDLMVRKAASEWALLAAAKQGDLQEVTRLLSTPDANPNVKSAVRTLLGQERLDRPSLGERHRPQGCGGVPAAGGADLEAKDNEDETALHWASQEGFKEVVEVLLRAGADVAAINEAMLVCVGRMRALRCTSGQREGRGESAEPNCWTALHWASAGGHTDVAAVLLRGGADVQAKDYDGRTPVDLATEEGKVEVVALLQPAIPPAKPPKRRDMMVRKAASEWALLAAAKQGILQDVQRLLSHPTANPNVKSANGWTALHWASATGHKAVVEFLLRAGADVEAKDNEDGTALHWASQEDFKEVVEVLLRAGADVAAINEASRNGWTALHLAGHHGHMQVAAMLLRGGADPEARDEALESMDRMRAPGKIGAAQQHAASAVMRRRCRAPGSLLDAIGGRTPFDLAKEEGKAELVALLQPGIAPAKAPKRKDPVVRNAASEWALLAAAKQGELPEVERLLANPDANPNVKSANGWTALHWACSNGHTEVVEALLRAGADVAAQDNEDGTALHWASQEGFTEVVEVLLRAGANVAATDEATCVVHMRALCWNRWTALHFASAGGHEEVVALLLEGGADVRAKNEDGRTPLDLAKEEGMAEVVALLGEWKRR</sequence>
<dbReference type="InterPro" id="IPR036770">
    <property type="entry name" value="Ankyrin_rpt-contain_sf"/>
</dbReference>
<keyword evidence="2 3" id="KW-0040">ANK repeat</keyword>
<feature type="repeat" description="ANK" evidence="3">
    <location>
        <begin position="1233"/>
        <end position="1265"/>
    </location>
</feature>
<feature type="repeat" description="ANK" evidence="3">
    <location>
        <begin position="769"/>
        <end position="801"/>
    </location>
</feature>
<dbReference type="EMBL" id="PGGS01000521">
    <property type="protein sequence ID" value="PNH03306.1"/>
    <property type="molecule type" value="Genomic_DNA"/>
</dbReference>
<feature type="repeat" description="ANK" evidence="3">
    <location>
        <begin position="938"/>
        <end position="970"/>
    </location>
</feature>
<organism evidence="5 6">
    <name type="scientific">Tetrabaena socialis</name>
    <dbReference type="NCBI Taxonomy" id="47790"/>
    <lineage>
        <taxon>Eukaryota</taxon>
        <taxon>Viridiplantae</taxon>
        <taxon>Chlorophyta</taxon>
        <taxon>core chlorophytes</taxon>
        <taxon>Chlorophyceae</taxon>
        <taxon>CS clade</taxon>
        <taxon>Chlamydomonadales</taxon>
        <taxon>Tetrabaenaceae</taxon>
        <taxon>Tetrabaena</taxon>
    </lineage>
</organism>
<feature type="compositionally biased region" description="Polar residues" evidence="4">
    <location>
        <begin position="36"/>
        <end position="58"/>
    </location>
</feature>
<feature type="repeat" description="ANK" evidence="3">
    <location>
        <begin position="971"/>
        <end position="1003"/>
    </location>
</feature>
<feature type="repeat" description="ANK" evidence="3">
    <location>
        <begin position="1155"/>
        <end position="1187"/>
    </location>
</feature>
<evidence type="ECO:0000313" key="5">
    <source>
        <dbReference type="EMBL" id="PNH03306.1"/>
    </source>
</evidence>
<accession>A0A2J7ZSR1</accession>
<dbReference type="Pfam" id="PF00023">
    <property type="entry name" value="Ank"/>
    <property type="match status" value="2"/>
</dbReference>
<feature type="repeat" description="ANK" evidence="3">
    <location>
        <begin position="587"/>
        <end position="619"/>
    </location>
</feature>
<feature type="repeat" description="ANK" evidence="3">
    <location>
        <begin position="830"/>
        <end position="862"/>
    </location>
</feature>
<dbReference type="Gene3D" id="1.25.40.20">
    <property type="entry name" value="Ankyrin repeat-containing domain"/>
    <property type="match status" value="7"/>
</dbReference>
<reference evidence="5 6" key="1">
    <citation type="journal article" date="2017" name="Mol. Biol. Evol.">
        <title>The 4-celled Tetrabaena socialis nuclear genome reveals the essential components for genetic control of cell number at the origin of multicellularity in the volvocine lineage.</title>
        <authorList>
            <person name="Featherston J."/>
            <person name="Arakaki Y."/>
            <person name="Hanschen E.R."/>
            <person name="Ferris P.J."/>
            <person name="Michod R.E."/>
            <person name="Olson B.J.S.C."/>
            <person name="Nozaki H."/>
            <person name="Durand P.M."/>
        </authorList>
    </citation>
    <scope>NUCLEOTIDE SEQUENCE [LARGE SCALE GENOMIC DNA]</scope>
    <source>
        <strain evidence="5 6">NIES-571</strain>
    </source>
</reference>
<comment type="caution">
    <text evidence="5">The sequence shown here is derived from an EMBL/GenBank/DDBJ whole genome shotgun (WGS) entry which is preliminary data.</text>
</comment>
<feature type="region of interest" description="Disordered" evidence="4">
    <location>
        <begin position="211"/>
        <end position="238"/>
    </location>
</feature>
<gene>
    <name evidence="5" type="ORF">TSOC_010649</name>
</gene>
<dbReference type="PANTHER" id="PTHR24198">
    <property type="entry name" value="ANKYRIN REPEAT AND PROTEIN KINASE DOMAIN-CONTAINING PROTEIN"/>
    <property type="match status" value="1"/>
</dbReference>
<keyword evidence="6" id="KW-1185">Reference proteome</keyword>
<feature type="region of interest" description="Disordered" evidence="4">
    <location>
        <begin position="298"/>
        <end position="326"/>
    </location>
</feature>
<feature type="repeat" description="ANK" evidence="3">
    <location>
        <begin position="1007"/>
        <end position="1039"/>
    </location>
</feature>
<dbReference type="InterPro" id="IPR002110">
    <property type="entry name" value="Ankyrin_rpt"/>
</dbReference>
<evidence type="ECO:0000256" key="4">
    <source>
        <dbReference type="SAM" id="MobiDB-lite"/>
    </source>
</evidence>
<dbReference type="PROSITE" id="PS50088">
    <property type="entry name" value="ANK_REPEAT"/>
    <property type="match status" value="12"/>
</dbReference>
<feature type="repeat" description="ANK" evidence="3">
    <location>
        <begin position="554"/>
        <end position="586"/>
    </location>
</feature>
<dbReference type="PANTHER" id="PTHR24198:SF194">
    <property type="entry name" value="INVERSIN-A"/>
    <property type="match status" value="1"/>
</dbReference>
<keyword evidence="1" id="KW-0677">Repeat</keyword>
<feature type="repeat" description="ANK" evidence="3">
    <location>
        <begin position="620"/>
        <end position="652"/>
    </location>
</feature>
<protein>
    <submittedName>
        <fullName evidence="5">Ankyrin-3</fullName>
    </submittedName>
</protein>
<evidence type="ECO:0000313" key="6">
    <source>
        <dbReference type="Proteomes" id="UP000236333"/>
    </source>
</evidence>
<evidence type="ECO:0000256" key="2">
    <source>
        <dbReference type="ARBA" id="ARBA00023043"/>
    </source>
</evidence>
<feature type="region of interest" description="Disordered" evidence="4">
    <location>
        <begin position="253"/>
        <end position="286"/>
    </location>
</feature>
<dbReference type="PRINTS" id="PR01415">
    <property type="entry name" value="ANKYRIN"/>
</dbReference>
<dbReference type="Pfam" id="PF12796">
    <property type="entry name" value="Ank_2"/>
    <property type="match status" value="5"/>
</dbReference>